<feature type="domain" description="Ribosome maturation factor RimM PRC barrel" evidence="7">
    <location>
        <begin position="98"/>
        <end position="165"/>
    </location>
</feature>
<proteinExistence type="inferred from homology"/>
<dbReference type="GO" id="GO:0043022">
    <property type="term" value="F:ribosome binding"/>
    <property type="evidence" value="ECO:0007669"/>
    <property type="project" value="InterPro"/>
</dbReference>
<dbReference type="PANTHER" id="PTHR33692">
    <property type="entry name" value="RIBOSOME MATURATION FACTOR RIMM"/>
    <property type="match status" value="1"/>
</dbReference>
<evidence type="ECO:0000256" key="2">
    <source>
        <dbReference type="ARBA" id="ARBA00022517"/>
    </source>
</evidence>
<dbReference type="InterPro" id="IPR036976">
    <property type="entry name" value="RimM_N_sf"/>
</dbReference>
<dbReference type="Pfam" id="PF24986">
    <property type="entry name" value="PRC_RimM"/>
    <property type="match status" value="1"/>
</dbReference>
<dbReference type="RefSeq" id="WP_114217819.1">
    <property type="nucleotide sequence ID" value="NZ_CP035282.1"/>
</dbReference>
<dbReference type="SUPFAM" id="SSF50447">
    <property type="entry name" value="Translation proteins"/>
    <property type="match status" value="1"/>
</dbReference>
<dbReference type="GO" id="GO:0042274">
    <property type="term" value="P:ribosomal small subunit biogenesis"/>
    <property type="evidence" value="ECO:0007669"/>
    <property type="project" value="UniProtKB-UniRule"/>
</dbReference>
<dbReference type="GO" id="GO:0006364">
    <property type="term" value="P:rRNA processing"/>
    <property type="evidence" value="ECO:0007669"/>
    <property type="project" value="UniProtKB-UniRule"/>
</dbReference>
<dbReference type="InterPro" id="IPR002676">
    <property type="entry name" value="RimM_N"/>
</dbReference>
<dbReference type="GO" id="GO:0005840">
    <property type="term" value="C:ribosome"/>
    <property type="evidence" value="ECO:0007669"/>
    <property type="project" value="InterPro"/>
</dbReference>
<dbReference type="Gene3D" id="2.30.30.240">
    <property type="entry name" value="PRC-barrel domain"/>
    <property type="match status" value="1"/>
</dbReference>
<dbReference type="EMBL" id="CP035282">
    <property type="protein sequence ID" value="QAT61585.1"/>
    <property type="molecule type" value="Genomic_DNA"/>
</dbReference>
<dbReference type="AlphaFoldDB" id="A0A410QC67"/>
<dbReference type="InterPro" id="IPR011961">
    <property type="entry name" value="RimM"/>
</dbReference>
<comment type="subcellular location">
    <subcellularLocation>
        <location evidence="5">Cytoplasm</location>
    </subcellularLocation>
</comment>
<comment type="similarity">
    <text evidence="5">Belongs to the RimM family.</text>
</comment>
<dbReference type="Gene3D" id="2.40.30.60">
    <property type="entry name" value="RimM"/>
    <property type="match status" value="1"/>
</dbReference>
<evidence type="ECO:0000259" key="6">
    <source>
        <dbReference type="Pfam" id="PF01782"/>
    </source>
</evidence>
<feature type="domain" description="RimM N-terminal" evidence="6">
    <location>
        <begin position="5"/>
        <end position="84"/>
    </location>
</feature>
<accession>A0A410QC67</accession>
<keyword evidence="1 5" id="KW-0963">Cytoplasm</keyword>
<dbReference type="Pfam" id="PF01782">
    <property type="entry name" value="RimM"/>
    <property type="match status" value="1"/>
</dbReference>
<dbReference type="KEGG" id="spoa:EQM13_08320"/>
<dbReference type="InterPro" id="IPR009000">
    <property type="entry name" value="Transl_B-barrel_sf"/>
</dbReference>
<gene>
    <name evidence="5 8" type="primary">rimM</name>
    <name evidence="8" type="ORF">EQM13_08320</name>
</gene>
<dbReference type="OrthoDB" id="9810331at2"/>
<evidence type="ECO:0000313" key="9">
    <source>
        <dbReference type="Proteomes" id="UP000287969"/>
    </source>
</evidence>
<comment type="domain">
    <text evidence="5">The PRC barrel domain binds ribosomal protein uS19.</text>
</comment>
<keyword evidence="2 5" id="KW-0690">Ribosome biogenesis</keyword>
<dbReference type="InterPro" id="IPR011033">
    <property type="entry name" value="PRC_barrel-like_sf"/>
</dbReference>
<dbReference type="GO" id="GO:0005737">
    <property type="term" value="C:cytoplasm"/>
    <property type="evidence" value="ECO:0007669"/>
    <property type="project" value="UniProtKB-SubCell"/>
</dbReference>
<evidence type="ECO:0000259" key="7">
    <source>
        <dbReference type="Pfam" id="PF24986"/>
    </source>
</evidence>
<dbReference type="PANTHER" id="PTHR33692:SF1">
    <property type="entry name" value="RIBOSOME MATURATION FACTOR RIMM"/>
    <property type="match status" value="1"/>
</dbReference>
<evidence type="ECO:0000313" key="8">
    <source>
        <dbReference type="EMBL" id="QAT61585.1"/>
    </source>
</evidence>
<reference evidence="9" key="1">
    <citation type="submission" date="2019-01" db="EMBL/GenBank/DDBJ databases">
        <title>Draft genomes of a novel of Sporanaerobacter strains.</title>
        <authorList>
            <person name="Ma S."/>
        </authorList>
    </citation>
    <scope>NUCLEOTIDE SEQUENCE [LARGE SCALE GENOMIC DNA]</scope>
    <source>
        <strain evidence="9">NJN-17</strain>
    </source>
</reference>
<keyword evidence="3 5" id="KW-0698">rRNA processing</keyword>
<keyword evidence="9" id="KW-1185">Reference proteome</keyword>
<organism evidence="8 9">
    <name type="scientific">Acidilutibacter cellobiosedens</name>
    <dbReference type="NCBI Taxonomy" id="2507161"/>
    <lineage>
        <taxon>Bacteria</taxon>
        <taxon>Bacillati</taxon>
        <taxon>Bacillota</taxon>
        <taxon>Tissierellia</taxon>
        <taxon>Tissierellales</taxon>
        <taxon>Acidilutibacteraceae</taxon>
        <taxon>Acidilutibacter</taxon>
    </lineage>
</organism>
<evidence type="ECO:0000256" key="3">
    <source>
        <dbReference type="ARBA" id="ARBA00022552"/>
    </source>
</evidence>
<sequence>MEWIQIGKIINTHGIKGEVRVYPLTDYVERFEELKEIYVGEAKLKLHISSVSYKKGIPILKFKEYDNINDVIKYKNEYIYIDEKNRVELPEGHYFIYEIIGCDVYDNFQNIIGKVKDVLQLSSNDVYVVKDKDSDKEYLIPAIKDVVKAVDIKNKRIIIKPMEGMIE</sequence>
<dbReference type="HAMAP" id="MF_00014">
    <property type="entry name" value="Ribosome_mat_RimM"/>
    <property type="match status" value="1"/>
</dbReference>
<dbReference type="NCBIfam" id="TIGR02273">
    <property type="entry name" value="16S_RimM"/>
    <property type="match status" value="1"/>
</dbReference>
<evidence type="ECO:0000256" key="1">
    <source>
        <dbReference type="ARBA" id="ARBA00022490"/>
    </source>
</evidence>
<comment type="function">
    <text evidence="5">An accessory protein needed during the final step in the assembly of 30S ribosomal subunit, possibly for assembly of the head region. Essential for efficient processing of 16S rRNA. May be needed both before and after RbfA during the maturation of 16S rRNA. It has affinity for free ribosomal 30S subunits but not for 70S ribosomes.</text>
</comment>
<keyword evidence="4 5" id="KW-0143">Chaperone</keyword>
<evidence type="ECO:0000256" key="5">
    <source>
        <dbReference type="HAMAP-Rule" id="MF_00014"/>
    </source>
</evidence>
<dbReference type="Proteomes" id="UP000287969">
    <property type="component" value="Chromosome"/>
</dbReference>
<dbReference type="SUPFAM" id="SSF50346">
    <property type="entry name" value="PRC-barrel domain"/>
    <property type="match status" value="1"/>
</dbReference>
<protein>
    <recommendedName>
        <fullName evidence="5">Ribosome maturation factor RimM</fullName>
    </recommendedName>
</protein>
<dbReference type="InterPro" id="IPR056792">
    <property type="entry name" value="PRC_RimM"/>
</dbReference>
<name>A0A410QC67_9FIRM</name>
<comment type="subunit">
    <text evidence="5">Binds ribosomal protein uS19.</text>
</comment>
<evidence type="ECO:0000256" key="4">
    <source>
        <dbReference type="ARBA" id="ARBA00023186"/>
    </source>
</evidence>